<dbReference type="RefSeq" id="WP_104841167.1">
    <property type="nucleotide sequence ID" value="NZ_CP024310.1"/>
</dbReference>
<dbReference type="Pfam" id="PF17962">
    <property type="entry name" value="bMG6"/>
    <property type="match status" value="1"/>
</dbReference>
<dbReference type="InterPro" id="IPR047565">
    <property type="entry name" value="Alpha-macroglob_thiol-ester_cl"/>
</dbReference>
<dbReference type="GO" id="GO:0006508">
    <property type="term" value="P:proteolysis"/>
    <property type="evidence" value="ECO:0007669"/>
    <property type="project" value="InterPro"/>
</dbReference>
<accession>A0A2L0HFL1</accession>
<dbReference type="PANTHER" id="PTHR40094:SF1">
    <property type="entry name" value="UBIQUITIN DOMAIN-CONTAINING PROTEIN"/>
    <property type="match status" value="1"/>
</dbReference>
<feature type="signal peptide" evidence="6">
    <location>
        <begin position="1"/>
        <end position="23"/>
    </location>
</feature>
<dbReference type="Pfam" id="PF17972">
    <property type="entry name" value="bMG5"/>
    <property type="match status" value="1"/>
</dbReference>
<dbReference type="Pfam" id="PF00207">
    <property type="entry name" value="A2M"/>
    <property type="match status" value="1"/>
</dbReference>
<dbReference type="InterPro" id="IPR000177">
    <property type="entry name" value="Apple"/>
</dbReference>
<dbReference type="CDD" id="cd02891">
    <property type="entry name" value="A2M_like"/>
    <property type="match status" value="1"/>
</dbReference>
<dbReference type="Pfam" id="PF01835">
    <property type="entry name" value="MG2"/>
    <property type="match status" value="1"/>
</dbReference>
<gene>
    <name evidence="8" type="ORF">NXT3_PC01041</name>
</gene>
<dbReference type="CDD" id="cd01100">
    <property type="entry name" value="APPLE_Factor_XI_like"/>
    <property type="match status" value="1"/>
</dbReference>
<comment type="similarity">
    <text evidence="1">Belongs to the protease inhibitor I39 (alpha-2-macroglobulin) family. Bacterial alpha-2-macroglobulin subfamily.</text>
</comment>
<dbReference type="SMART" id="SM01359">
    <property type="entry name" value="A2M_N_2"/>
    <property type="match status" value="1"/>
</dbReference>
<dbReference type="Pfam" id="PF21142">
    <property type="entry name" value="A2M_bMG2"/>
    <property type="match status" value="1"/>
</dbReference>
<dbReference type="InterPro" id="IPR008930">
    <property type="entry name" value="Terpenoid_cyclase/PrenylTrfase"/>
</dbReference>
<dbReference type="InterPro" id="IPR003609">
    <property type="entry name" value="Pan_app"/>
</dbReference>
<dbReference type="InterPro" id="IPR011626">
    <property type="entry name" value="Alpha-macroglobulin_TED"/>
</dbReference>
<dbReference type="PANTHER" id="PTHR40094">
    <property type="entry name" value="ALPHA-2-MACROGLOBULIN HOMOLOG"/>
    <property type="match status" value="1"/>
</dbReference>
<geneLocation type="plasmid" evidence="9">
    <name>psfrenxt3c</name>
</geneLocation>
<keyword evidence="2 6" id="KW-0732">Signal</keyword>
<dbReference type="InterPro" id="IPR041462">
    <property type="entry name" value="Bact_A2M_MG6"/>
</dbReference>
<dbReference type="SUPFAM" id="SSF57414">
    <property type="entry name" value="Hairpin loop containing domain-like"/>
    <property type="match status" value="1"/>
</dbReference>
<keyword evidence="8" id="KW-0614">Plasmid</keyword>
<protein>
    <submittedName>
        <fullName evidence="8">Alpha-2-macroglobulin domain-containing protein</fullName>
    </submittedName>
</protein>
<organism evidence="8 9">
    <name type="scientific">Rhizobium fredii</name>
    <name type="common">Sinorhizobium fredii</name>
    <dbReference type="NCBI Taxonomy" id="380"/>
    <lineage>
        <taxon>Bacteria</taxon>
        <taxon>Pseudomonadati</taxon>
        <taxon>Pseudomonadota</taxon>
        <taxon>Alphaproteobacteria</taxon>
        <taxon>Hyphomicrobiales</taxon>
        <taxon>Rhizobiaceae</taxon>
        <taxon>Sinorhizobium/Ensifer group</taxon>
        <taxon>Sinorhizobium</taxon>
    </lineage>
</organism>
<feature type="chain" id="PRO_5014972895" evidence="6">
    <location>
        <begin position="24"/>
        <end position="1816"/>
    </location>
</feature>
<dbReference type="SUPFAM" id="SSF48452">
    <property type="entry name" value="TPR-like"/>
    <property type="match status" value="1"/>
</dbReference>
<keyword evidence="4" id="KW-1015">Disulfide bond</keyword>
<name>A0A2L0HFL1_RHIFR</name>
<dbReference type="SMART" id="SM00223">
    <property type="entry name" value="APPLE"/>
    <property type="match status" value="1"/>
</dbReference>
<dbReference type="InterPro" id="IPR026284">
    <property type="entry name" value="A2MG_proteobact"/>
</dbReference>
<dbReference type="Proteomes" id="UP000239340">
    <property type="component" value="Plasmid pSfreNXT3c"/>
</dbReference>
<dbReference type="InterPro" id="IPR011625">
    <property type="entry name" value="A2M_N_BRD"/>
</dbReference>
<evidence type="ECO:0000256" key="6">
    <source>
        <dbReference type="SAM" id="SignalP"/>
    </source>
</evidence>
<dbReference type="Pfam" id="PF07703">
    <property type="entry name" value="A2M_BRD"/>
    <property type="match status" value="1"/>
</dbReference>
<feature type="coiled-coil region" evidence="5">
    <location>
        <begin position="222"/>
        <end position="249"/>
    </location>
</feature>
<dbReference type="InterPro" id="IPR049120">
    <property type="entry name" value="A2M_bMG2"/>
</dbReference>
<dbReference type="InterPro" id="IPR041246">
    <property type="entry name" value="Bact_MG10"/>
</dbReference>
<reference evidence="8 9" key="1">
    <citation type="submission" date="2017-10" db="EMBL/GenBank/DDBJ databases">
        <title>Analysis of the genome sequences of Rhizobium populations associated to common bean (phaseolus vulgaris).</title>
        <authorList>
            <person name="Bustos P."/>
            <person name="Santamaria R.I."/>
            <person name="Miranda-Sanchez F."/>
            <person name="Perez-Carrascal O."/>
            <person name="Juarez S."/>
            <person name="Lozano L."/>
            <person name="Martinez-Flores I."/>
            <person name="Vinuesa P."/>
            <person name="Martinez-Romero E."/>
            <person name="Cevallos M.A."/>
            <person name="Romero D."/>
            <person name="Davila G."/>
            <person name="Gonzalez V."/>
        </authorList>
    </citation>
    <scope>NUCLEOTIDE SEQUENCE [LARGE SCALE GENOMIC DNA]</scope>
    <source>
        <strain evidence="8 9">NXT3</strain>
        <plasmid evidence="9">Plasmid psfrenxt3c</plasmid>
    </source>
</reference>
<dbReference type="SMART" id="SM01360">
    <property type="entry name" value="A2M"/>
    <property type="match status" value="1"/>
</dbReference>
<dbReference type="InterPro" id="IPR041203">
    <property type="entry name" value="Bact_A2M_MG5"/>
</dbReference>
<dbReference type="InterPro" id="IPR051802">
    <property type="entry name" value="YfhM-like"/>
</dbReference>
<evidence type="ECO:0000256" key="2">
    <source>
        <dbReference type="ARBA" id="ARBA00022729"/>
    </source>
</evidence>
<dbReference type="Pfam" id="PF11974">
    <property type="entry name" value="bMG3"/>
    <property type="match status" value="1"/>
</dbReference>
<evidence type="ECO:0000256" key="3">
    <source>
        <dbReference type="ARBA" id="ARBA00022737"/>
    </source>
</evidence>
<evidence type="ECO:0000256" key="5">
    <source>
        <dbReference type="SAM" id="Coils"/>
    </source>
</evidence>
<sequence>MRAFLGLTTLLFALLSLGTPAAAAEADRKVEVTGDADYFGFDLRTEQNVSLDECQARCIADRACRAFTYNPKVKWCFLKSDFNQLNTFKGAIAGKVVETAAGEPDLGAPPRLPFVSDDLLQQARDVKAGLALADDQLGFGVNGLIEAGRNELTAGNFVAALKAFRGALAITPEKGDLWLETARTANRFSGGTDLASEAALAALNGYQLTRTAQSRADALAILAQALDNLQNYRAALQAYKASLDLVQAKTVETAYLDLKERQGFRVTGHTVDADGASPRACVQFSEQLLKNGPDYASFVTLDGVAPKAVEAKGSEICVDGLKHGQRYKLALRPGLPSSVDEVIETPVSLDIYVKDRAPMVRFTGDSFVLPSTARRGIPIVSVNSESANLKLYRVGDRSISSLLTSSQFLTQLDGYSAERIETESGELVWQGSIDIKTDLNKEVVTSFPVDEALPKRKPGVYVLTAASATALSQDWDARATQWFVVSDIGISTYAGTDGLTVFARSLASAKPLAEVELQLVAKNNEVLGTATTDAEGRAIFAAGLIRGTASMVPAVITARKGEDDYVFLDMTRAGFDLSDRGVTGRAAPGAIDIYAWTERGIYRTGETVHAAALARDINGQAIENLPLTFVFLRPDGVEDRRIVSNGGKLGGHTLDLPIQENAMRGTWTMQIFTDPKGSAIGEKQFLVDDFVPDRTEFDLASDAKAIEVGTPIEVAVDGRFLYGAPAAGLTLEGEVTVRPTRENEAFKGYVFGLADEEASEDNRVPLEGLEPLDQDGKAVIALDLGEVPATTQLLNATVTVRMREGGGRAVERALTLPVKPDGPMIGIKPEFSGELAENSVGKFHVIAIDANGAKVAMPGLSWKLISVERNYQWYRDGSAWKYEPVISTKQVANGTVDVTENGAEIAVPVGWGRYRLEIETAAADGPTSSVEFDAGWYVEATSTETPDGLEIALDKANYAIGETAKLKVSPRFAGELLVTVGTENLITTKTATIAETGGEVELPVTAEWGAGGYVTATLYRPGDAQESRMPMRAIGIKWLAVDPADRKLAVGLDAPERTQPRQPLDISLQVRGAGANEDAYVTVAAVDVGILNLTRYEAPDPDGWYFGQRRLGLEIRDLYGRLIDGSLGATGRLRTGGDGGQMPLQGSPPTEKLVAFFSGPVKLDAEGTAHVRFDIPQFNGTARVMAVAWTKSGVGHAVKDVVVRDPIVVTASLPKFLAPGDRAGLRLDIANTDGPAGNYQLQVTTNGPATVEQIAPSQTVQLGAGGKSTVTLPLTGQYPGNGLVTVTLSNAEGLSLEQAVNIPVRPAALPITQRQVVNIAAGSSLTVDDQLLADSLLQGASVSLNVTRSAAFDVPALLMSLDRYPYGCAEQTTSRALPLLYLSELSKQSGLAEDGEVAKRVQEAIYRVLSYQSSSGSFGLWSPGSGDLWLDAYVTDFLTRAREQKFDVPEQAMVQALENLQNALSYETNVKHRGNEIAYALYVLARNRKAAISDLRYYADTLLGDFPTPLAKAHIAAALALYGDGGRSQDIFAAAVNMSTGLVNVSLARSDYGSSLRDDAAVLALAAESRPVPPIIPELSKIVAREWERARYTSTQEQAWMLLAARAVQGGDEDMKLEVNGAQSTGSYAARITGDALIEHPVVIRNHGTDAVSAVVTTVAAPAQPLSAGGEGFTIERTYYTLDGAEANVSEARQNERYVVVLKATESNDWPSRVLITDLLPAGFEIDNPSLVDSAQLSNFEWIGEVQAAHTEFRSDRFVAAFDRSSGDNREITLAYVVRAVTPGTYDHPAASVEDMYRPQFSAWTATGRMEVLAAQ</sequence>
<evidence type="ECO:0000313" key="9">
    <source>
        <dbReference type="Proteomes" id="UP000239340"/>
    </source>
</evidence>
<keyword evidence="5" id="KW-0175">Coiled coil</keyword>
<dbReference type="PIRSF" id="PIRSF038980">
    <property type="entry name" value="A2M_bac"/>
    <property type="match status" value="1"/>
</dbReference>
<feature type="domain" description="Apple" evidence="7">
    <location>
        <begin position="24"/>
        <end position="101"/>
    </location>
</feature>
<evidence type="ECO:0000256" key="4">
    <source>
        <dbReference type="ARBA" id="ARBA00023157"/>
    </source>
</evidence>
<dbReference type="Gene3D" id="3.50.4.10">
    <property type="entry name" value="Hepatocyte Growth Factor"/>
    <property type="match status" value="1"/>
</dbReference>
<dbReference type="GO" id="GO:0004866">
    <property type="term" value="F:endopeptidase inhibitor activity"/>
    <property type="evidence" value="ECO:0007669"/>
    <property type="project" value="InterPro"/>
</dbReference>
<keyword evidence="3" id="KW-0677">Repeat</keyword>
<dbReference type="InterPro" id="IPR002890">
    <property type="entry name" value="MG2"/>
</dbReference>
<dbReference type="Gene3D" id="1.50.10.20">
    <property type="match status" value="1"/>
</dbReference>
<dbReference type="InterPro" id="IPR001599">
    <property type="entry name" value="Macroglobln_a2"/>
</dbReference>
<dbReference type="Gene3D" id="1.25.40.10">
    <property type="entry name" value="Tetratricopeptide repeat domain"/>
    <property type="match status" value="1"/>
</dbReference>
<dbReference type="PROSITE" id="PS50948">
    <property type="entry name" value="PAN"/>
    <property type="match status" value="1"/>
</dbReference>
<evidence type="ECO:0000259" key="7">
    <source>
        <dbReference type="PROSITE" id="PS50948"/>
    </source>
</evidence>
<proteinExistence type="inferred from homology"/>
<dbReference type="Pfam" id="PF07678">
    <property type="entry name" value="TED_complement"/>
    <property type="match status" value="1"/>
</dbReference>
<dbReference type="Pfam" id="PF00024">
    <property type="entry name" value="PAN_1"/>
    <property type="match status" value="1"/>
</dbReference>
<dbReference type="EMBL" id="CP024310">
    <property type="protein sequence ID" value="AUX80197.1"/>
    <property type="molecule type" value="Genomic_DNA"/>
</dbReference>
<dbReference type="SMART" id="SM01419">
    <property type="entry name" value="Thiol-ester_cl"/>
    <property type="match status" value="1"/>
</dbReference>
<dbReference type="Pfam" id="PF17973">
    <property type="entry name" value="bMG10"/>
    <property type="match status" value="1"/>
</dbReference>
<dbReference type="InterPro" id="IPR011990">
    <property type="entry name" value="TPR-like_helical_dom_sf"/>
</dbReference>
<dbReference type="SUPFAM" id="SSF48239">
    <property type="entry name" value="Terpenoid cyclases/Protein prenyltransferases"/>
    <property type="match status" value="1"/>
</dbReference>
<dbReference type="Gene3D" id="2.60.40.1930">
    <property type="match status" value="1"/>
</dbReference>
<dbReference type="InterPro" id="IPR021868">
    <property type="entry name" value="Alpha_2_Macroglob_MG3"/>
</dbReference>
<evidence type="ECO:0000313" key="8">
    <source>
        <dbReference type="EMBL" id="AUX80197.1"/>
    </source>
</evidence>
<dbReference type="GO" id="GO:0005615">
    <property type="term" value="C:extracellular space"/>
    <property type="evidence" value="ECO:0007669"/>
    <property type="project" value="InterPro"/>
</dbReference>
<evidence type="ECO:0000256" key="1">
    <source>
        <dbReference type="ARBA" id="ARBA00010556"/>
    </source>
</evidence>